<dbReference type="InterPro" id="IPR004474">
    <property type="entry name" value="LytR_CpsA_psr"/>
</dbReference>
<feature type="domain" description="Cell envelope-related transcriptional attenuator" evidence="6">
    <location>
        <begin position="92"/>
        <end position="238"/>
    </location>
</feature>
<dbReference type="AlphaFoldDB" id="A0A072P084"/>
<proteinExistence type="inferred from homology"/>
<comment type="similarity">
    <text evidence="1">Belongs to the LytR/CpsA/Psr (LCP) family.</text>
</comment>
<keyword evidence="3" id="KW-0735">Signal-anchor</keyword>
<name>A0A072P084_SCHAZ</name>
<evidence type="ECO:0000256" key="2">
    <source>
        <dbReference type="ARBA" id="ARBA00022692"/>
    </source>
</evidence>
<keyword evidence="4" id="KW-1133">Transmembrane helix</keyword>
<organism evidence="7 8">
    <name type="scientific">Schinkia azotoformans MEV2011</name>
    <dbReference type="NCBI Taxonomy" id="1348973"/>
    <lineage>
        <taxon>Bacteria</taxon>
        <taxon>Bacillati</taxon>
        <taxon>Bacillota</taxon>
        <taxon>Bacilli</taxon>
        <taxon>Bacillales</taxon>
        <taxon>Bacillaceae</taxon>
        <taxon>Calidifontibacillus/Schinkia group</taxon>
        <taxon>Schinkia</taxon>
    </lineage>
</organism>
<dbReference type="EMBL" id="JJRY01000005">
    <property type="protein sequence ID" value="KEF38905.1"/>
    <property type="molecule type" value="Genomic_DNA"/>
</dbReference>
<evidence type="ECO:0000313" key="7">
    <source>
        <dbReference type="EMBL" id="KEF38905.1"/>
    </source>
</evidence>
<evidence type="ECO:0000313" key="8">
    <source>
        <dbReference type="Proteomes" id="UP000027936"/>
    </source>
</evidence>
<keyword evidence="4" id="KW-0472">Membrane</keyword>
<dbReference type="GO" id="GO:0071555">
    <property type="term" value="P:cell wall organization"/>
    <property type="evidence" value="ECO:0007669"/>
    <property type="project" value="UniProtKB-KW"/>
</dbReference>
<feature type="region of interest" description="Disordered" evidence="5">
    <location>
        <begin position="322"/>
        <end position="341"/>
    </location>
</feature>
<dbReference type="NCBIfam" id="TIGR00350">
    <property type="entry name" value="lytR_cpsA_psr"/>
    <property type="match status" value="1"/>
</dbReference>
<sequence length="341" mass="38595">MARFKKRRKVTKILMIILIPLLVVFVGAAAYASYLASTAKTVVESSQHKLDSRKFDEKSEMRLEKVDPRVDNISILFLGIDDGEHTFSDSTRTDAMILATFNEKSKSVKMVSIPRDSRVELVGRGRMDKITHAHAYGGLDMAVNTVEKLFAIPVDYYVRLNFDAFIKIIDALGGIEIDVPFDIVEQNSHREKNKIKINKGLQKLNGEQALAYARTRKYDGDVERGQRQQEILKAIIKKGLSIRSMTKYGDVIESIGDNLTTNMTFDEMLAFHDYAYAGKNIDVEMLTLKGKPARINRLYYYLLDDTSLDEVKTKMKQHLEFDGTDANDSGKTEISTDDNGE</sequence>
<keyword evidence="2" id="KW-0812">Transmembrane</keyword>
<accession>A0A072P084</accession>
<evidence type="ECO:0000256" key="4">
    <source>
        <dbReference type="ARBA" id="ARBA00022989"/>
    </source>
</evidence>
<dbReference type="Gene3D" id="3.40.630.190">
    <property type="entry name" value="LCP protein"/>
    <property type="match status" value="1"/>
</dbReference>
<evidence type="ECO:0000256" key="1">
    <source>
        <dbReference type="ARBA" id="ARBA00006068"/>
    </source>
</evidence>
<dbReference type="InterPro" id="IPR050922">
    <property type="entry name" value="LytR/CpsA/Psr_CW_biosynth"/>
</dbReference>
<dbReference type="PANTHER" id="PTHR33392:SF3">
    <property type="entry name" value="POLYISOPRENYL-TEICHOIC ACID--PEPTIDOGLYCAN TEICHOIC ACID TRANSFERASE TAGT"/>
    <property type="match status" value="1"/>
</dbReference>
<dbReference type="PANTHER" id="PTHR33392">
    <property type="entry name" value="POLYISOPRENYL-TEICHOIC ACID--PEPTIDOGLYCAN TEICHOIC ACID TRANSFERASE TAGU"/>
    <property type="match status" value="1"/>
</dbReference>
<dbReference type="OrthoDB" id="27330at2"/>
<dbReference type="RefSeq" id="WP_035194897.1">
    <property type="nucleotide sequence ID" value="NZ_JJRY01000005.1"/>
</dbReference>
<dbReference type="Pfam" id="PF03816">
    <property type="entry name" value="LytR_cpsA_psr"/>
    <property type="match status" value="1"/>
</dbReference>
<evidence type="ECO:0000256" key="5">
    <source>
        <dbReference type="SAM" id="MobiDB-lite"/>
    </source>
</evidence>
<dbReference type="PATRIC" id="fig|1348973.3.peg.1681"/>
<reference evidence="7 8" key="1">
    <citation type="submission" date="2014-04" db="EMBL/GenBank/DDBJ databases">
        <title>Draft genome sequence of Bacillus azotoformans MEV2011, a (co-) denitrifying strain unable to grow in the presence of oxygen.</title>
        <authorList>
            <person name="Nielsen M."/>
            <person name="Schreiber L."/>
            <person name="Finster K."/>
            <person name="Schramm A."/>
        </authorList>
    </citation>
    <scope>NUCLEOTIDE SEQUENCE [LARGE SCALE GENOMIC DNA]</scope>
    <source>
        <strain evidence="7 8">MEV2011</strain>
    </source>
</reference>
<evidence type="ECO:0000259" key="6">
    <source>
        <dbReference type="Pfam" id="PF03816"/>
    </source>
</evidence>
<evidence type="ECO:0000256" key="3">
    <source>
        <dbReference type="ARBA" id="ARBA00022968"/>
    </source>
</evidence>
<dbReference type="Proteomes" id="UP000027936">
    <property type="component" value="Unassembled WGS sequence"/>
</dbReference>
<comment type="caution">
    <text evidence="7">The sequence shown here is derived from an EMBL/GenBank/DDBJ whole genome shotgun (WGS) entry which is preliminary data.</text>
</comment>
<protein>
    <submittedName>
        <fullName evidence="7">Transcriptional attenuator, LytR family</fullName>
    </submittedName>
</protein>
<gene>
    <name evidence="7" type="ORF">M670_01721</name>
</gene>